<dbReference type="EMBL" id="CP144691">
    <property type="protein sequence ID" value="WVY92555.1"/>
    <property type="molecule type" value="Genomic_DNA"/>
</dbReference>
<evidence type="ECO:0000256" key="1">
    <source>
        <dbReference type="ARBA" id="ARBA00009861"/>
    </source>
</evidence>
<evidence type="ECO:0000256" key="2">
    <source>
        <dbReference type="ARBA" id="ARBA00022679"/>
    </source>
</evidence>
<gene>
    <name evidence="3" type="ORF">V8G54_031643</name>
</gene>
<accession>A0AAQ3MKH3</accession>
<sequence length="477" mass="53452">MASSSSSSSLKFTVRRCQPQLVPPAIPTPHEVKLLSDIDDQEALRLHVAMVQIYPKHASMAEKDPVPVIRQALSQTLVFYYPFAGRLREGPHRKLMVDCTGEGAMFVEADADVTLDQFGDSLYPPFPCFHELLYDVPGTQEITNTPLLLVQLTLEKVYPSKMCELVEYGIKMQVTRLKCGGFILAIGLNHTMCDAPGYKQFLNAWAEMARGATKPSIAPVWRRELLMARDPPRITCNHREFEQVQDTLSSSDQNMVQRSFFIGPLDIAALRRLIPQHQHCTTFDLITACLWRCRTKALQIEADQDVRMMCVVNGRGRFNPPLPVGYYGNVVAYPAAVTTAGKLCRNPFGYAVELIYKVKGEMTEEYLQSVTDLLVMKGRCLFTTVRSCIVSYMARLNFREVDFGWGEAVYGGMAQAGGFLGTSYFCSAKNGKGEEGIIFPIWLPAEAMERFAEEFNHMLGNKNQPQTSSATFIMSTL</sequence>
<reference evidence="3 4" key="1">
    <citation type="journal article" date="2023" name="Life. Sci Alliance">
        <title>Evolutionary insights into 3D genome organization and epigenetic landscape of Vigna mungo.</title>
        <authorList>
            <person name="Junaid A."/>
            <person name="Singh B."/>
            <person name="Bhatia S."/>
        </authorList>
    </citation>
    <scope>NUCLEOTIDE SEQUENCE [LARGE SCALE GENOMIC DNA]</scope>
    <source>
        <strain evidence="3">Urdbean</strain>
    </source>
</reference>
<evidence type="ECO:0000313" key="4">
    <source>
        <dbReference type="Proteomes" id="UP001374535"/>
    </source>
</evidence>
<evidence type="ECO:0008006" key="5">
    <source>
        <dbReference type="Google" id="ProtNLM"/>
    </source>
</evidence>
<proteinExistence type="inferred from homology"/>
<dbReference type="PANTHER" id="PTHR31147:SF66">
    <property type="entry name" value="OS05G0315700 PROTEIN"/>
    <property type="match status" value="1"/>
</dbReference>
<dbReference type="Proteomes" id="UP001374535">
    <property type="component" value="Chromosome 10"/>
</dbReference>
<protein>
    <recommendedName>
        <fullName evidence="5">Benzyl alcohol O-benzoyltransferase</fullName>
    </recommendedName>
</protein>
<dbReference type="Pfam" id="PF02458">
    <property type="entry name" value="Transferase"/>
    <property type="match status" value="2"/>
</dbReference>
<dbReference type="InterPro" id="IPR023213">
    <property type="entry name" value="CAT-like_dom_sf"/>
</dbReference>
<dbReference type="Gene3D" id="3.30.559.10">
    <property type="entry name" value="Chloramphenicol acetyltransferase-like domain"/>
    <property type="match status" value="2"/>
</dbReference>
<keyword evidence="2" id="KW-0808">Transferase</keyword>
<keyword evidence="4" id="KW-1185">Reference proteome</keyword>
<organism evidence="3 4">
    <name type="scientific">Vigna mungo</name>
    <name type="common">Black gram</name>
    <name type="synonym">Phaseolus mungo</name>
    <dbReference type="NCBI Taxonomy" id="3915"/>
    <lineage>
        <taxon>Eukaryota</taxon>
        <taxon>Viridiplantae</taxon>
        <taxon>Streptophyta</taxon>
        <taxon>Embryophyta</taxon>
        <taxon>Tracheophyta</taxon>
        <taxon>Spermatophyta</taxon>
        <taxon>Magnoliopsida</taxon>
        <taxon>eudicotyledons</taxon>
        <taxon>Gunneridae</taxon>
        <taxon>Pentapetalae</taxon>
        <taxon>rosids</taxon>
        <taxon>fabids</taxon>
        <taxon>Fabales</taxon>
        <taxon>Fabaceae</taxon>
        <taxon>Papilionoideae</taxon>
        <taxon>50 kb inversion clade</taxon>
        <taxon>NPAAA clade</taxon>
        <taxon>indigoferoid/millettioid clade</taxon>
        <taxon>Phaseoleae</taxon>
        <taxon>Vigna</taxon>
    </lineage>
</organism>
<dbReference type="GO" id="GO:0016740">
    <property type="term" value="F:transferase activity"/>
    <property type="evidence" value="ECO:0007669"/>
    <property type="project" value="UniProtKB-KW"/>
</dbReference>
<dbReference type="AlphaFoldDB" id="A0AAQ3MKH3"/>
<comment type="similarity">
    <text evidence="1">Belongs to the plant acyltransferase family.</text>
</comment>
<name>A0AAQ3MKH3_VIGMU</name>
<evidence type="ECO:0000313" key="3">
    <source>
        <dbReference type="EMBL" id="WVY92555.1"/>
    </source>
</evidence>
<dbReference type="PANTHER" id="PTHR31147">
    <property type="entry name" value="ACYL TRANSFERASE 4"/>
    <property type="match status" value="1"/>
</dbReference>
<dbReference type="InterPro" id="IPR050898">
    <property type="entry name" value="Plant_acyltransferase"/>
</dbReference>